<proteinExistence type="predicted"/>
<dbReference type="PROSITE" id="PS51159">
    <property type="entry name" value="CBM21"/>
    <property type="match status" value="1"/>
</dbReference>
<reference evidence="2 3" key="1">
    <citation type="submission" date="2016-10" db="EMBL/GenBank/DDBJ databases">
        <authorList>
            <person name="de Groot N.N."/>
        </authorList>
    </citation>
    <scope>NUCLEOTIDE SEQUENCE [LARGE SCALE GENOMIC DNA]</scope>
    <source>
        <strain evidence="2 3">743A</strain>
    </source>
</reference>
<dbReference type="Gene3D" id="2.60.40.2440">
    <property type="entry name" value="Carbohydrate binding type-21 domain"/>
    <property type="match status" value="1"/>
</dbReference>
<dbReference type="STRING" id="37658.SAMN05661086_01682"/>
<keyword evidence="3" id="KW-1185">Reference proteome</keyword>
<protein>
    <submittedName>
        <fullName evidence="2">Carbohydrate/starch-binding module (Family 21)</fullName>
    </submittedName>
</protein>
<dbReference type="AlphaFoldDB" id="A0A1I6JH42"/>
<name>A0A1I6JH42_9FIRM</name>
<organism evidence="2 3">
    <name type="scientific">Anaeromicropila populeti</name>
    <dbReference type="NCBI Taxonomy" id="37658"/>
    <lineage>
        <taxon>Bacteria</taxon>
        <taxon>Bacillati</taxon>
        <taxon>Bacillota</taxon>
        <taxon>Clostridia</taxon>
        <taxon>Lachnospirales</taxon>
        <taxon>Lachnospiraceae</taxon>
        <taxon>Anaeromicropila</taxon>
    </lineage>
</organism>
<evidence type="ECO:0000313" key="2">
    <source>
        <dbReference type="EMBL" id="SFR78281.1"/>
    </source>
</evidence>
<dbReference type="GO" id="GO:0000164">
    <property type="term" value="C:protein phosphatase type 1 complex"/>
    <property type="evidence" value="ECO:0007669"/>
    <property type="project" value="TreeGrafter"/>
</dbReference>
<sequence>MKALKIDSTFTSFSDYNGLGSYSKSITAISQYPATYPVFIYYRNGSVWNTVAMTLKYATKVGCIWEYHDTVGIGGYKPTSPGVLPIDTDFALYQDTPSGRIWDNNFWKNYHLGSCDGPYLGQNVGISLWNAFYSQDNTFGGNIIVSNIAYEKEVTVYYKEDNMSAYSSCSAFFSQFTQVGVHQTLISPTVNNCDMFSFSTELKDCETIEFYLTYEVSGQFFIDNNRGQNYIVKK</sequence>
<evidence type="ECO:0000313" key="3">
    <source>
        <dbReference type="Proteomes" id="UP000199659"/>
    </source>
</evidence>
<dbReference type="OrthoDB" id="9812537at2"/>
<dbReference type="Proteomes" id="UP000199659">
    <property type="component" value="Unassembled WGS sequence"/>
</dbReference>
<gene>
    <name evidence="2" type="ORF">SAMN05661086_01682</name>
</gene>
<dbReference type="Pfam" id="PF03370">
    <property type="entry name" value="CBM_21"/>
    <property type="match status" value="1"/>
</dbReference>
<accession>A0A1I6JH42</accession>
<dbReference type="GO" id="GO:0008157">
    <property type="term" value="F:protein phosphatase 1 binding"/>
    <property type="evidence" value="ECO:0007669"/>
    <property type="project" value="TreeGrafter"/>
</dbReference>
<dbReference type="PANTHER" id="PTHR12307:SF36">
    <property type="entry name" value="GLYCOGEN-BINDING SUBUNIT 76A"/>
    <property type="match status" value="1"/>
</dbReference>
<dbReference type="GO" id="GO:2001069">
    <property type="term" value="F:glycogen binding"/>
    <property type="evidence" value="ECO:0007669"/>
    <property type="project" value="TreeGrafter"/>
</dbReference>
<dbReference type="GO" id="GO:0005979">
    <property type="term" value="P:regulation of glycogen biosynthetic process"/>
    <property type="evidence" value="ECO:0007669"/>
    <property type="project" value="TreeGrafter"/>
</dbReference>
<dbReference type="RefSeq" id="WP_092560235.1">
    <property type="nucleotide sequence ID" value="NZ_FOYZ01000005.1"/>
</dbReference>
<dbReference type="EMBL" id="FOYZ01000005">
    <property type="protein sequence ID" value="SFR78281.1"/>
    <property type="molecule type" value="Genomic_DNA"/>
</dbReference>
<dbReference type="PANTHER" id="PTHR12307">
    <property type="entry name" value="PROTEIN PHOSPHATASE 1 REGULATORY SUBUNIT"/>
    <property type="match status" value="1"/>
</dbReference>
<feature type="domain" description="CBM21" evidence="1">
    <location>
        <begin position="118"/>
        <end position="233"/>
    </location>
</feature>
<dbReference type="InterPro" id="IPR005036">
    <property type="entry name" value="CBM21_dom"/>
</dbReference>
<dbReference type="InterPro" id="IPR038175">
    <property type="entry name" value="CBM21_dom_sf"/>
</dbReference>
<dbReference type="InterPro" id="IPR050782">
    <property type="entry name" value="PP1_regulatory_subunit_3"/>
</dbReference>
<evidence type="ECO:0000259" key="1">
    <source>
        <dbReference type="PROSITE" id="PS51159"/>
    </source>
</evidence>